<comment type="pathway">
    <text evidence="2 6">Cofactor biosynthesis; tetrahydrofolate biosynthesis; 2-amino-4-hydroxy-6-hydroxymethyl-7,8-dihydropteridine diphosphate from 7,8-dihydroneopterin triphosphate: step 3/4.</text>
</comment>
<evidence type="ECO:0000256" key="5">
    <source>
        <dbReference type="ARBA" id="ARBA00023239"/>
    </source>
</evidence>
<dbReference type="EC" id="4.1.2.25" evidence="6"/>
<accession>A0A1I5WC86</accession>
<gene>
    <name evidence="8" type="ORF">SAMN04515674_111107</name>
</gene>
<evidence type="ECO:0000313" key="9">
    <source>
        <dbReference type="Proteomes" id="UP000199306"/>
    </source>
</evidence>
<dbReference type="STRING" id="1079859.SAMN04515674_111107"/>
<dbReference type="Pfam" id="PF02152">
    <property type="entry name" value="FolB"/>
    <property type="match status" value="1"/>
</dbReference>
<comment type="catalytic activity">
    <reaction evidence="1 6">
        <text>7,8-dihydroneopterin = 6-hydroxymethyl-7,8-dihydropterin + glycolaldehyde</text>
        <dbReference type="Rhea" id="RHEA:10540"/>
        <dbReference type="ChEBI" id="CHEBI:17001"/>
        <dbReference type="ChEBI" id="CHEBI:17071"/>
        <dbReference type="ChEBI" id="CHEBI:44841"/>
        <dbReference type="EC" id="4.1.2.25"/>
    </reaction>
</comment>
<keyword evidence="9" id="KW-1185">Reference proteome</keyword>
<dbReference type="SUPFAM" id="SSF55620">
    <property type="entry name" value="Tetrahydrobiopterin biosynthesis enzymes-like"/>
    <property type="match status" value="1"/>
</dbReference>
<dbReference type="EMBL" id="FOXH01000011">
    <property type="protein sequence ID" value="SFQ17319.1"/>
    <property type="molecule type" value="Genomic_DNA"/>
</dbReference>
<evidence type="ECO:0000259" key="7">
    <source>
        <dbReference type="SMART" id="SM00905"/>
    </source>
</evidence>
<dbReference type="InterPro" id="IPR006157">
    <property type="entry name" value="FolB_dom"/>
</dbReference>
<dbReference type="GO" id="GO:0005737">
    <property type="term" value="C:cytoplasm"/>
    <property type="evidence" value="ECO:0007669"/>
    <property type="project" value="TreeGrafter"/>
</dbReference>
<dbReference type="InterPro" id="IPR006156">
    <property type="entry name" value="Dihydroneopterin_aldolase"/>
</dbReference>
<keyword evidence="4 6" id="KW-0289">Folate biosynthesis</keyword>
<evidence type="ECO:0000313" key="8">
    <source>
        <dbReference type="EMBL" id="SFQ17319.1"/>
    </source>
</evidence>
<evidence type="ECO:0000256" key="3">
    <source>
        <dbReference type="ARBA" id="ARBA00005708"/>
    </source>
</evidence>
<sequence length="138" mass="15840">MTYDFLLFSFASHINISFKKENMGTIALEGLEFFAYHGFYEEEQKIGNRYQIDIQIITDFTEAAEKDKLKATVNYGDVYKIIAEVMKEPAKLLEHIAQKVINQVRYKYPEIESVEVFVSKFNPPIGGVCTRAKVSLKG</sequence>
<comment type="similarity">
    <text evidence="3 6">Belongs to the DHNA family.</text>
</comment>
<dbReference type="GO" id="GO:0046654">
    <property type="term" value="P:tetrahydrofolate biosynthetic process"/>
    <property type="evidence" value="ECO:0007669"/>
    <property type="project" value="UniProtKB-UniRule"/>
</dbReference>
<proteinExistence type="inferred from homology"/>
<dbReference type="SMART" id="SM00905">
    <property type="entry name" value="FolB"/>
    <property type="match status" value="1"/>
</dbReference>
<dbReference type="GO" id="GO:0004150">
    <property type="term" value="F:dihydroneopterin aldolase activity"/>
    <property type="evidence" value="ECO:0007669"/>
    <property type="project" value="UniProtKB-UniRule"/>
</dbReference>
<feature type="domain" description="Dihydroneopterin aldolase/epimerase" evidence="7">
    <location>
        <begin position="26"/>
        <end position="138"/>
    </location>
</feature>
<name>A0A1I5WC86_9BACT</name>
<reference evidence="8 9" key="1">
    <citation type="submission" date="2016-10" db="EMBL/GenBank/DDBJ databases">
        <authorList>
            <person name="de Groot N.N."/>
        </authorList>
    </citation>
    <scope>NUCLEOTIDE SEQUENCE [LARGE SCALE GENOMIC DNA]</scope>
    <source>
        <strain evidence="9">E92,LMG 26720,CCM 7988</strain>
    </source>
</reference>
<comment type="function">
    <text evidence="6">Catalyzes the conversion of 7,8-dihydroneopterin to 6-hydroxymethyl-7,8-dihydropterin.</text>
</comment>
<organism evidence="8 9">
    <name type="scientific">Pseudarcicella hirudinis</name>
    <dbReference type="NCBI Taxonomy" id="1079859"/>
    <lineage>
        <taxon>Bacteria</taxon>
        <taxon>Pseudomonadati</taxon>
        <taxon>Bacteroidota</taxon>
        <taxon>Cytophagia</taxon>
        <taxon>Cytophagales</taxon>
        <taxon>Flectobacillaceae</taxon>
        <taxon>Pseudarcicella</taxon>
    </lineage>
</organism>
<dbReference type="InterPro" id="IPR043133">
    <property type="entry name" value="GTP-CH-I_C/QueF"/>
</dbReference>
<evidence type="ECO:0000256" key="6">
    <source>
        <dbReference type="RuleBase" id="RU362079"/>
    </source>
</evidence>
<dbReference type="GO" id="GO:0046656">
    <property type="term" value="P:folic acid biosynthetic process"/>
    <property type="evidence" value="ECO:0007669"/>
    <property type="project" value="UniProtKB-UniRule"/>
</dbReference>
<dbReference type="AlphaFoldDB" id="A0A1I5WC86"/>
<evidence type="ECO:0000256" key="1">
    <source>
        <dbReference type="ARBA" id="ARBA00001353"/>
    </source>
</evidence>
<dbReference type="NCBIfam" id="TIGR00526">
    <property type="entry name" value="folB_dom"/>
    <property type="match status" value="1"/>
</dbReference>
<keyword evidence="5 6" id="KW-0456">Lyase</keyword>
<dbReference type="PANTHER" id="PTHR42844:SF1">
    <property type="entry name" value="DIHYDRONEOPTERIN ALDOLASE 1-RELATED"/>
    <property type="match status" value="1"/>
</dbReference>
<dbReference type="UniPathway" id="UPA00077">
    <property type="reaction ID" value="UER00154"/>
</dbReference>
<dbReference type="Proteomes" id="UP000199306">
    <property type="component" value="Unassembled WGS sequence"/>
</dbReference>
<dbReference type="Gene3D" id="3.30.1130.10">
    <property type="match status" value="1"/>
</dbReference>
<protein>
    <recommendedName>
        <fullName evidence="6">7,8-dihydroneopterin aldolase</fullName>
        <ecNumber evidence="6">4.1.2.25</ecNumber>
    </recommendedName>
</protein>
<dbReference type="PANTHER" id="PTHR42844">
    <property type="entry name" value="DIHYDRONEOPTERIN ALDOLASE 1-RELATED"/>
    <property type="match status" value="1"/>
</dbReference>
<dbReference type="NCBIfam" id="TIGR00525">
    <property type="entry name" value="folB"/>
    <property type="match status" value="1"/>
</dbReference>
<evidence type="ECO:0000256" key="2">
    <source>
        <dbReference type="ARBA" id="ARBA00005013"/>
    </source>
</evidence>
<evidence type="ECO:0000256" key="4">
    <source>
        <dbReference type="ARBA" id="ARBA00022909"/>
    </source>
</evidence>